<dbReference type="PANTHER" id="PTHR18460:SF3">
    <property type="entry name" value="TELO2-INTERACTING PROTEIN 1 HOMOLOG"/>
    <property type="match status" value="1"/>
</dbReference>
<evidence type="ECO:0000256" key="1">
    <source>
        <dbReference type="SAM" id="MobiDB-lite"/>
    </source>
</evidence>
<dbReference type="GO" id="GO:0005737">
    <property type="term" value="C:cytoplasm"/>
    <property type="evidence" value="ECO:0007669"/>
    <property type="project" value="TreeGrafter"/>
</dbReference>
<dbReference type="RefSeq" id="XP_041550524.1">
    <property type="nucleotide sequence ID" value="XM_041695190.1"/>
</dbReference>
<feature type="region of interest" description="Disordered" evidence="1">
    <location>
        <begin position="913"/>
        <end position="936"/>
    </location>
</feature>
<dbReference type="OrthoDB" id="6781668at2759"/>
<evidence type="ECO:0000259" key="3">
    <source>
        <dbReference type="Pfam" id="PF24181"/>
    </source>
</evidence>
<feature type="domain" description="TTI1 C-terminal TPR" evidence="3">
    <location>
        <begin position="795"/>
        <end position="901"/>
    </location>
</feature>
<keyword evidence="5" id="KW-1185">Reference proteome</keyword>
<protein>
    <recommendedName>
        <fullName evidence="6">Armadillo-type protein</fullName>
    </recommendedName>
</protein>
<gene>
    <name evidence="4" type="ORF">APUU_11158A</name>
</gene>
<name>A0A7R7XBT6_9EURO</name>
<organism evidence="4 5">
    <name type="scientific">Aspergillus puulaauensis</name>
    <dbReference type="NCBI Taxonomy" id="1220207"/>
    <lineage>
        <taxon>Eukaryota</taxon>
        <taxon>Fungi</taxon>
        <taxon>Dikarya</taxon>
        <taxon>Ascomycota</taxon>
        <taxon>Pezizomycotina</taxon>
        <taxon>Eurotiomycetes</taxon>
        <taxon>Eurotiomycetidae</taxon>
        <taxon>Eurotiales</taxon>
        <taxon>Aspergillaceae</taxon>
        <taxon>Aspergillus</taxon>
    </lineage>
</organism>
<feature type="region of interest" description="Disordered" evidence="1">
    <location>
        <begin position="783"/>
        <end position="811"/>
    </location>
</feature>
<evidence type="ECO:0000259" key="2">
    <source>
        <dbReference type="Pfam" id="PF24173"/>
    </source>
</evidence>
<dbReference type="EMBL" id="AP024443">
    <property type="protein sequence ID" value="BCS18330.1"/>
    <property type="molecule type" value="Genomic_DNA"/>
</dbReference>
<feature type="domain" description="TTI1 N-terminal TPR" evidence="2">
    <location>
        <begin position="14"/>
        <end position="349"/>
    </location>
</feature>
<evidence type="ECO:0008006" key="6">
    <source>
        <dbReference type="Google" id="ProtNLM"/>
    </source>
</evidence>
<dbReference type="Pfam" id="PF21547">
    <property type="entry name" value="TTI1"/>
    <property type="match status" value="1"/>
</dbReference>
<dbReference type="InterPro" id="IPR011989">
    <property type="entry name" value="ARM-like"/>
</dbReference>
<dbReference type="AlphaFoldDB" id="A0A7R7XBT6"/>
<dbReference type="Pfam" id="PF24181">
    <property type="entry name" value="TPR_TTI1_C"/>
    <property type="match status" value="1"/>
</dbReference>
<evidence type="ECO:0000313" key="5">
    <source>
        <dbReference type="Proteomes" id="UP000654913"/>
    </source>
</evidence>
<dbReference type="GeneID" id="64968335"/>
<dbReference type="InterPro" id="IPR057567">
    <property type="entry name" value="TPR_TTI1_C"/>
</dbReference>
<feature type="compositionally biased region" description="Polar residues" evidence="1">
    <location>
        <begin position="913"/>
        <end position="925"/>
    </location>
</feature>
<reference evidence="4" key="1">
    <citation type="submission" date="2021-01" db="EMBL/GenBank/DDBJ databases">
        <authorList>
            <consortium name="Aspergillus puulaauensis MK2 genome sequencing consortium"/>
            <person name="Kazuki M."/>
            <person name="Futagami T."/>
        </authorList>
    </citation>
    <scope>NUCLEOTIDE SEQUENCE</scope>
    <source>
        <strain evidence="4">MK2</strain>
    </source>
</reference>
<dbReference type="InterPro" id="IPR016024">
    <property type="entry name" value="ARM-type_fold"/>
</dbReference>
<feature type="region of interest" description="Disordered" evidence="1">
    <location>
        <begin position="818"/>
        <end position="837"/>
    </location>
</feature>
<reference evidence="4" key="2">
    <citation type="submission" date="2021-02" db="EMBL/GenBank/DDBJ databases">
        <title>Aspergillus puulaauensis MK2 genome sequence.</title>
        <authorList>
            <person name="Futagami T."/>
            <person name="Mori K."/>
            <person name="Kadooka C."/>
            <person name="Tanaka T."/>
        </authorList>
    </citation>
    <scope>NUCLEOTIDE SEQUENCE</scope>
    <source>
        <strain evidence="4">MK2</strain>
    </source>
</reference>
<dbReference type="Proteomes" id="UP000654913">
    <property type="component" value="Chromosome 1"/>
</dbReference>
<dbReference type="SUPFAM" id="SSF48371">
    <property type="entry name" value="ARM repeat"/>
    <property type="match status" value="2"/>
</dbReference>
<dbReference type="InterPro" id="IPR052587">
    <property type="entry name" value="TELO2-interacting_protein_1"/>
</dbReference>
<dbReference type="Gene3D" id="1.25.10.10">
    <property type="entry name" value="Leucine-rich Repeat Variant"/>
    <property type="match status" value="1"/>
</dbReference>
<dbReference type="InterPro" id="IPR057566">
    <property type="entry name" value="TPR_TTI1_N"/>
</dbReference>
<accession>A0A7R7XBT6</accession>
<evidence type="ECO:0000313" key="4">
    <source>
        <dbReference type="EMBL" id="BCS18330.1"/>
    </source>
</evidence>
<dbReference type="PANTHER" id="PTHR18460">
    <property type="entry name" value="TEL2 INTERACTING PROTEIN 1 TTI1 FAMILY MEMBER"/>
    <property type="match status" value="1"/>
</dbReference>
<proteinExistence type="predicted"/>
<dbReference type="KEGG" id="apuu:APUU_11158A"/>
<dbReference type="Pfam" id="PF24173">
    <property type="entry name" value="TPR_TTI1_N"/>
    <property type="match status" value="1"/>
</dbReference>
<dbReference type="InterPro" id="IPR049362">
    <property type="entry name" value="TTI1_rpt"/>
</dbReference>
<sequence>MPIGQMDNSRQEAFRKLREPCVELSSIGLKFRGHQASPSDVLKTLHSVHNVLDELAGKHALDEKLAEYAFFPLAHIFNESKRTPVNVLELAVNCLRLLVKEGWKACLSPQMGKQLVILLTLIVGGAPGSTNGDKPAQSSSIELEIAGFDCLYAIFDVLSGPLAEQTIYHEIGTATVVDQTVYLLLEGIGSDRSDELCISAAKALQALYRRVTDRVVLASIMPRTVSALTKVLKPTTQTRRSYKVTTICLNILADMLKAVLNDHANAQLPAKSTRPQQADERLVLDESWLKATTTQIKLALTQVIQIRRHGRDEVQEGLLGLCIMVVEDCRTTLQDSIPVLVETIVVLSDLDEEQTPNNAYSSLKHLATTYSMVLDSLKESLHTWLTAFPRTMQSNDETAKQWAMKQITTAFQALSEIQSGSDLLTSNLTTGLCDSVAVIVNNAASALQPLNTEPTNRTVDVLGPERESSMFSPVLLDHRSQQQTLKDLQSMIARLNFSSSASDITRLVVNRINHEQGNSTIAPLWLATTFLKNTPQFMSGFDEFISIDHLEPARPHSTRANMIEELYYISLPILNEPISDGTSDWRVPALALEIVALQAEELKEAFRPELMDALYPILQLLASSNQALQRHAMVCLNILTRACGYPDTSTMVVENVDYLVNSVALKLNTFDVSPYPPQVLLMMVKLCGARLIPYLDDLVDSIFGILDLYHGYPRLVELMFKTLAAIVEEGTRNPSILAIENGSTENARDHLKQQYRGLSITTLAGDIAHRKAKRVEYAEYKGADSRGLAHPTRPWDEEREGAQSNAAEGDSLSDILDKAESDEPLPPPREPDDAEKPLGKTHSLLLHIVKSLPAHLSSPSPYLRRSLLSILIDIIPVLAAHENSLLPLINDLWPAVVSRISFPSSFGAQSASTALIGNDTPGNHNPQDRSKQGTDEFDFKEETFVTTTACKAVETMFKSAGDFMASRVETEFPRWERLYNRAWEKVRQDTDKVIDRQTQQLLKNAEADDQPIVLAATTQTPPLGFIQSLSLTKAGSISGSRAFTPHHTLWRAMVSLFLTLISHVRLPLSVGDRICHLLGEWIARYAGPTYYFSRPARLPEDNKPATQSEETQAGSIEKVIQAMETWNADLTWFIFQQQIAQFQATLKAKKSSRMNEPSDSHTGAFKSVGFAGGQLKFAEMVF</sequence>